<evidence type="ECO:0000256" key="11">
    <source>
        <dbReference type="ARBA" id="ARBA00023319"/>
    </source>
</evidence>
<dbReference type="GO" id="GO:0098640">
    <property type="term" value="F:integrin binding involved in cell-matrix adhesion"/>
    <property type="evidence" value="ECO:0007669"/>
    <property type="project" value="InterPro"/>
</dbReference>
<name>A0AAU9YVU6_PHORO</name>
<evidence type="ECO:0000256" key="5">
    <source>
        <dbReference type="ARBA" id="ARBA00022737"/>
    </source>
</evidence>
<dbReference type="InterPro" id="IPR013783">
    <property type="entry name" value="Ig-like_fold"/>
</dbReference>
<dbReference type="InterPro" id="IPR015169">
    <property type="entry name" value="Adhes-Ig-like"/>
</dbReference>
<comment type="caution">
    <text evidence="16">The sequence shown here is derived from an EMBL/GenBank/DDBJ whole genome shotgun (WGS) entry which is preliminary data.</text>
</comment>
<dbReference type="FunFam" id="2.60.40.10:FF:000194">
    <property type="entry name" value="Intercellular adhesion molecule 1"/>
    <property type="match status" value="1"/>
</dbReference>
<feature type="domain" description="Ig-like" evidence="15">
    <location>
        <begin position="28"/>
        <end position="105"/>
    </location>
</feature>
<evidence type="ECO:0000256" key="4">
    <source>
        <dbReference type="ARBA" id="ARBA00022729"/>
    </source>
</evidence>
<sequence length="408" mass="44197">MKFSPALLLAMAMVPFQLGSGQFLHVDPPEPVVAVANGTSLQLTCSLPCNKSVARVQWLGLDTDLANVQTLPGSSILSIQGMLTDTGMRMCVGSCGGQSSQHSVQILVYAFPDQLVVSPKSLVPGQDREVSCTAHNIWPAGPDSLSFALLLRNQSLEGAEALEPEQEEEETQEAEVTTLFRVTQRWLLPALETPAPSALYCQATMQLPNVVLTHRRELPVLQSRTSPEPTTTTSTKPYILTSPYTTEASSTELPNHTTLLSTPPHSTLSSRTLSYAGTCHPQIHQDQESAGWQLLCKAPCGPGVTVHWTLAPGDLAEYHKKEVGAQAWLSIPPSGPIPEGWFQCRLDPGGQVASLYVSGQVFSKPSSIITLWIGSLALALLMLAFLAYRLWKRYRSSPPPDTTSCTRL</sequence>
<dbReference type="KEGG" id="prob:127216669"/>
<keyword evidence="4 14" id="KW-0732">Signal</keyword>
<accession>A0AAU9YVU6</accession>
<protein>
    <recommendedName>
        <fullName evidence="12">Mucosal addressin cell adhesion molecule 1</fullName>
    </recommendedName>
</protein>
<comment type="subcellular location">
    <subcellularLocation>
        <location evidence="1">Membrane</location>
        <topology evidence="1">Single-pass type I membrane protein</topology>
    </subcellularLocation>
</comment>
<dbReference type="SUPFAM" id="SSF48726">
    <property type="entry name" value="Immunoglobulin"/>
    <property type="match status" value="2"/>
</dbReference>
<dbReference type="GO" id="GO:0050901">
    <property type="term" value="P:leukocyte tethering or rolling"/>
    <property type="evidence" value="ECO:0007669"/>
    <property type="project" value="TreeGrafter"/>
</dbReference>
<dbReference type="InterPro" id="IPR037413">
    <property type="entry name" value="MADCAM1"/>
</dbReference>
<dbReference type="AlphaFoldDB" id="A0AAU9YVU6"/>
<organism evidence="16 17">
    <name type="scientific">Phodopus roborovskii</name>
    <name type="common">Roborovski's desert hamster</name>
    <name type="synonym">Cricetulus roborovskii</name>
    <dbReference type="NCBI Taxonomy" id="109678"/>
    <lineage>
        <taxon>Eukaryota</taxon>
        <taxon>Metazoa</taxon>
        <taxon>Chordata</taxon>
        <taxon>Craniata</taxon>
        <taxon>Vertebrata</taxon>
        <taxon>Euteleostomi</taxon>
        <taxon>Mammalia</taxon>
        <taxon>Eutheria</taxon>
        <taxon>Euarchontoglires</taxon>
        <taxon>Glires</taxon>
        <taxon>Rodentia</taxon>
        <taxon>Myomorpha</taxon>
        <taxon>Muroidea</taxon>
        <taxon>Cricetidae</taxon>
        <taxon>Cricetinae</taxon>
        <taxon>Phodopus</taxon>
    </lineage>
</organism>
<evidence type="ECO:0000256" key="12">
    <source>
        <dbReference type="ARBA" id="ARBA00074025"/>
    </source>
</evidence>
<dbReference type="PANTHER" id="PTHR14162">
    <property type="entry name" value="MUCOSAL ADDRESSIN CELL ADHESION MOLECULE-1"/>
    <property type="match status" value="1"/>
</dbReference>
<evidence type="ECO:0000256" key="7">
    <source>
        <dbReference type="ARBA" id="ARBA00022989"/>
    </source>
</evidence>
<dbReference type="CTD" id="8174"/>
<keyword evidence="3 13" id="KW-0812">Transmembrane</keyword>
<evidence type="ECO:0000313" key="16">
    <source>
        <dbReference type="EMBL" id="CAH6779356.1"/>
    </source>
</evidence>
<dbReference type="GO" id="GO:2000403">
    <property type="term" value="P:positive regulation of lymphocyte migration"/>
    <property type="evidence" value="ECO:0007669"/>
    <property type="project" value="InterPro"/>
</dbReference>
<evidence type="ECO:0000256" key="2">
    <source>
        <dbReference type="ARBA" id="ARBA00011738"/>
    </source>
</evidence>
<dbReference type="FunFam" id="2.60.40.10:FF:000933">
    <property type="entry name" value="Mucosal addressin cell adhesion molecule 1"/>
    <property type="match status" value="1"/>
</dbReference>
<dbReference type="InterPro" id="IPR007110">
    <property type="entry name" value="Ig-like_dom"/>
</dbReference>
<keyword evidence="11" id="KW-0393">Immunoglobulin domain</keyword>
<evidence type="ECO:0000313" key="17">
    <source>
        <dbReference type="Proteomes" id="UP001152836"/>
    </source>
</evidence>
<dbReference type="GO" id="GO:0034113">
    <property type="term" value="P:heterotypic cell-cell adhesion"/>
    <property type="evidence" value="ECO:0007669"/>
    <property type="project" value="TreeGrafter"/>
</dbReference>
<dbReference type="InterPro" id="IPR036179">
    <property type="entry name" value="Ig-like_dom_sf"/>
</dbReference>
<evidence type="ECO:0000256" key="14">
    <source>
        <dbReference type="SAM" id="SignalP"/>
    </source>
</evidence>
<evidence type="ECO:0000256" key="9">
    <source>
        <dbReference type="ARBA" id="ARBA00023157"/>
    </source>
</evidence>
<dbReference type="Gene3D" id="2.60.40.10">
    <property type="entry name" value="Immunoglobulins"/>
    <property type="match status" value="2"/>
</dbReference>
<evidence type="ECO:0000256" key="1">
    <source>
        <dbReference type="ARBA" id="ARBA00004479"/>
    </source>
</evidence>
<dbReference type="Proteomes" id="UP001152836">
    <property type="component" value="Unassembled WGS sequence"/>
</dbReference>
<dbReference type="RefSeq" id="XP_051033421.1">
    <property type="nucleotide sequence ID" value="XM_051177464.1"/>
</dbReference>
<evidence type="ECO:0000256" key="10">
    <source>
        <dbReference type="ARBA" id="ARBA00023180"/>
    </source>
</evidence>
<dbReference type="GO" id="GO:0007229">
    <property type="term" value="P:integrin-mediated signaling pathway"/>
    <property type="evidence" value="ECO:0007669"/>
    <property type="project" value="InterPro"/>
</dbReference>
<dbReference type="EMBL" id="CALSGD010000538">
    <property type="protein sequence ID" value="CAH6779356.1"/>
    <property type="molecule type" value="Genomic_DNA"/>
</dbReference>
<keyword evidence="10" id="KW-0325">Glycoprotein</keyword>
<keyword evidence="6" id="KW-0130">Cell adhesion</keyword>
<evidence type="ECO:0000256" key="13">
    <source>
        <dbReference type="SAM" id="Phobius"/>
    </source>
</evidence>
<keyword evidence="17" id="KW-1185">Reference proteome</keyword>
<keyword evidence="7 13" id="KW-1133">Transmembrane helix</keyword>
<keyword evidence="5" id="KW-0677">Repeat</keyword>
<evidence type="ECO:0000256" key="3">
    <source>
        <dbReference type="ARBA" id="ARBA00022692"/>
    </source>
</evidence>
<dbReference type="GeneID" id="127216669"/>
<dbReference type="Pfam" id="PF09085">
    <property type="entry name" value="Adhes-Ig_like"/>
    <property type="match status" value="1"/>
</dbReference>
<evidence type="ECO:0000259" key="15">
    <source>
        <dbReference type="PROSITE" id="PS50835"/>
    </source>
</evidence>
<reference evidence="16" key="1">
    <citation type="submission" date="2022-06" db="EMBL/GenBank/DDBJ databases">
        <authorList>
            <person name="Andreotti S."/>
            <person name="Wyler E."/>
        </authorList>
    </citation>
    <scope>NUCLEOTIDE SEQUENCE</scope>
</reference>
<keyword evidence="8 13" id="KW-0472">Membrane</keyword>
<feature type="transmembrane region" description="Helical" evidence="13">
    <location>
        <begin position="369"/>
        <end position="388"/>
    </location>
</feature>
<evidence type="ECO:0000256" key="8">
    <source>
        <dbReference type="ARBA" id="ARBA00023136"/>
    </source>
</evidence>
<dbReference type="PROSITE" id="PS50835">
    <property type="entry name" value="IG_LIKE"/>
    <property type="match status" value="1"/>
</dbReference>
<keyword evidence="9" id="KW-1015">Disulfide bond</keyword>
<proteinExistence type="predicted"/>
<evidence type="ECO:0000256" key="6">
    <source>
        <dbReference type="ARBA" id="ARBA00022889"/>
    </source>
</evidence>
<feature type="chain" id="PRO_5043998405" description="Mucosal addressin cell adhesion molecule 1" evidence="14">
    <location>
        <begin position="22"/>
        <end position="408"/>
    </location>
</feature>
<gene>
    <name evidence="16" type="primary">Madcam1</name>
    <name evidence="16" type="ORF">PHOROB_LOCUS2921</name>
</gene>
<dbReference type="GO" id="GO:0016020">
    <property type="term" value="C:membrane"/>
    <property type="evidence" value="ECO:0007669"/>
    <property type="project" value="UniProtKB-SubCell"/>
</dbReference>
<feature type="signal peptide" evidence="14">
    <location>
        <begin position="1"/>
        <end position="21"/>
    </location>
</feature>
<comment type="subunit">
    <text evidence="2">Homodimer.</text>
</comment>
<dbReference type="PANTHER" id="PTHR14162:SF1">
    <property type="entry name" value="MUCOSAL ADDRESSIN CELL ADHESION MOLECULE 1"/>
    <property type="match status" value="1"/>
</dbReference>